<dbReference type="Pfam" id="PF24758">
    <property type="entry name" value="LRR_At5g56370"/>
    <property type="match status" value="1"/>
</dbReference>
<comment type="caution">
    <text evidence="3">The sequence shown here is derived from an EMBL/GenBank/DDBJ whole genome shotgun (WGS) entry which is preliminary data.</text>
</comment>
<dbReference type="InterPro" id="IPR001810">
    <property type="entry name" value="F-box_dom"/>
</dbReference>
<accession>A0A9Q0HEZ2</accession>
<dbReference type="InterPro" id="IPR032675">
    <property type="entry name" value="LRR_dom_sf"/>
</dbReference>
<dbReference type="InterPro" id="IPR055411">
    <property type="entry name" value="LRR_FXL15/At3g58940/PEG3-like"/>
</dbReference>
<reference evidence="3" key="1">
    <citation type="journal article" date="2022" name="Cell">
        <title>Repeat-based holocentromeres influence genome architecture and karyotype evolution.</title>
        <authorList>
            <person name="Hofstatter P.G."/>
            <person name="Thangavel G."/>
            <person name="Lux T."/>
            <person name="Neumann P."/>
            <person name="Vondrak T."/>
            <person name="Novak P."/>
            <person name="Zhang M."/>
            <person name="Costa L."/>
            <person name="Castellani M."/>
            <person name="Scott A."/>
            <person name="Toegelov H."/>
            <person name="Fuchs J."/>
            <person name="Mata-Sucre Y."/>
            <person name="Dias Y."/>
            <person name="Vanzela A.L.L."/>
            <person name="Huettel B."/>
            <person name="Almeida C.C.S."/>
            <person name="Simkova H."/>
            <person name="Souza G."/>
            <person name="Pedrosa-Harand A."/>
            <person name="Macas J."/>
            <person name="Mayer K.F.X."/>
            <person name="Houben A."/>
            <person name="Marques A."/>
        </authorList>
    </citation>
    <scope>NUCLEOTIDE SEQUENCE</scope>
    <source>
        <strain evidence="3">RhyBre1mFocal</strain>
    </source>
</reference>
<evidence type="ECO:0000259" key="2">
    <source>
        <dbReference type="Pfam" id="PF24758"/>
    </source>
</evidence>
<dbReference type="Pfam" id="PF00646">
    <property type="entry name" value="F-box"/>
    <property type="match status" value="1"/>
</dbReference>
<gene>
    <name evidence="3" type="ORF">LUZ63_017022</name>
</gene>
<feature type="domain" description="F-box/LRR-repeat protein 15/At3g58940/PEG3-like LRR" evidence="2">
    <location>
        <begin position="131"/>
        <end position="341"/>
    </location>
</feature>
<dbReference type="PANTHER" id="PTHR31900">
    <property type="entry name" value="F-BOX/RNI SUPERFAMILY PROTEIN-RELATED"/>
    <property type="match status" value="1"/>
</dbReference>
<dbReference type="PANTHER" id="PTHR31900:SF27">
    <property type="entry name" value="FBD DOMAIN-CONTAINING PROTEIN"/>
    <property type="match status" value="1"/>
</dbReference>
<sequence>MNHDNSAALQPMEDEDGDRISSLPLEIIISILCCLDIRYAVRTSALARSWRHHWKLLPCLCVDRFLPELQDALTPDNCSLCPVGLGWMNKVHHVLSSLQGPVLVFKLSHYFRSYQSPKLQSLLDLLLERAGVQLQSLCLFSHLEPVFVHLPFFHSLKVLQLHACNVILPTGFSGFKRLITLDFEKVYISHDDFHFLIRTSNNLTTFRNLGFVTANLPLSVNLSCPLLRHLHFEISESIEKVSVVSAPCLEEAHICIKKLTGSQSEKFASVTLGLLTSVANVSSLKLDCHVLQSLSLVTLPFNFTFPRLRCLKLFWGITTMDLLYDTFLRLLRSMPFLEKLHLVIGLWPTNWNRNKTRELIGWKQEGLPCLDQSLKRVTISIHACDPFMTSITVAKFFLLNAKVLKLMKVQYLYQLYGASAMSKELHGADVTSSDAIVVFLDLMGNVI</sequence>
<evidence type="ECO:0008006" key="5">
    <source>
        <dbReference type="Google" id="ProtNLM"/>
    </source>
</evidence>
<evidence type="ECO:0000259" key="1">
    <source>
        <dbReference type="Pfam" id="PF00646"/>
    </source>
</evidence>
<evidence type="ECO:0000313" key="3">
    <source>
        <dbReference type="EMBL" id="KAJ1685632.1"/>
    </source>
</evidence>
<dbReference type="Proteomes" id="UP001151287">
    <property type="component" value="Unassembled WGS sequence"/>
</dbReference>
<name>A0A9Q0HEZ2_9POAL</name>
<dbReference type="InterPro" id="IPR050232">
    <property type="entry name" value="FBL13/AtMIF1-like"/>
</dbReference>
<proteinExistence type="predicted"/>
<dbReference type="OrthoDB" id="657284at2759"/>
<dbReference type="EMBL" id="JAMQYH010000005">
    <property type="protein sequence ID" value="KAJ1685632.1"/>
    <property type="molecule type" value="Genomic_DNA"/>
</dbReference>
<dbReference type="AlphaFoldDB" id="A0A9Q0HEZ2"/>
<protein>
    <recommendedName>
        <fullName evidence="5">F-box domain-containing protein</fullName>
    </recommendedName>
</protein>
<organism evidence="3 4">
    <name type="scientific">Rhynchospora breviuscula</name>
    <dbReference type="NCBI Taxonomy" id="2022672"/>
    <lineage>
        <taxon>Eukaryota</taxon>
        <taxon>Viridiplantae</taxon>
        <taxon>Streptophyta</taxon>
        <taxon>Embryophyta</taxon>
        <taxon>Tracheophyta</taxon>
        <taxon>Spermatophyta</taxon>
        <taxon>Magnoliopsida</taxon>
        <taxon>Liliopsida</taxon>
        <taxon>Poales</taxon>
        <taxon>Cyperaceae</taxon>
        <taxon>Cyperoideae</taxon>
        <taxon>Rhynchosporeae</taxon>
        <taxon>Rhynchospora</taxon>
    </lineage>
</organism>
<feature type="domain" description="F-box" evidence="1">
    <location>
        <begin position="20"/>
        <end position="58"/>
    </location>
</feature>
<keyword evidence="4" id="KW-1185">Reference proteome</keyword>
<evidence type="ECO:0000313" key="4">
    <source>
        <dbReference type="Proteomes" id="UP001151287"/>
    </source>
</evidence>
<dbReference type="InterPro" id="IPR036047">
    <property type="entry name" value="F-box-like_dom_sf"/>
</dbReference>
<dbReference type="SUPFAM" id="SSF81383">
    <property type="entry name" value="F-box domain"/>
    <property type="match status" value="1"/>
</dbReference>
<dbReference type="Gene3D" id="3.80.10.10">
    <property type="entry name" value="Ribonuclease Inhibitor"/>
    <property type="match status" value="1"/>
</dbReference>